<feature type="region of interest" description="Disordered" evidence="1">
    <location>
        <begin position="29"/>
        <end position="78"/>
    </location>
</feature>
<proteinExistence type="predicted"/>
<name>A0ABS0C6T7_9NOCA</name>
<evidence type="ECO:0000256" key="1">
    <source>
        <dbReference type="SAM" id="MobiDB-lite"/>
    </source>
</evidence>
<dbReference type="Proteomes" id="UP000807309">
    <property type="component" value="Unassembled WGS sequence"/>
</dbReference>
<protein>
    <recommendedName>
        <fullName evidence="4">TetR family transcriptional regulator</fullName>
    </recommendedName>
</protein>
<organism evidence="2 3">
    <name type="scientific">Nocardia abscessus</name>
    <dbReference type="NCBI Taxonomy" id="120957"/>
    <lineage>
        <taxon>Bacteria</taxon>
        <taxon>Bacillati</taxon>
        <taxon>Actinomycetota</taxon>
        <taxon>Actinomycetes</taxon>
        <taxon>Mycobacteriales</taxon>
        <taxon>Nocardiaceae</taxon>
        <taxon>Nocardia</taxon>
    </lineage>
</organism>
<dbReference type="EMBL" id="JADLRE010000002">
    <property type="protein sequence ID" value="MBF6224354.1"/>
    <property type="molecule type" value="Genomic_DNA"/>
</dbReference>
<comment type="caution">
    <text evidence="2">The sequence shown here is derived from an EMBL/GenBank/DDBJ whole genome shotgun (WGS) entry which is preliminary data.</text>
</comment>
<keyword evidence="3" id="KW-1185">Reference proteome</keyword>
<evidence type="ECO:0008006" key="4">
    <source>
        <dbReference type="Google" id="ProtNLM"/>
    </source>
</evidence>
<sequence length="78" mass="8324">MADKTTAPTVIETAVRLLLAEGDGATGAPHITGAVRTAPSARSYPSPRRRERKGVETIRGTSGYRAKPQRPLRILGRG</sequence>
<feature type="compositionally biased region" description="Low complexity" evidence="1">
    <location>
        <begin position="36"/>
        <end position="46"/>
    </location>
</feature>
<evidence type="ECO:0000313" key="3">
    <source>
        <dbReference type="Proteomes" id="UP000807309"/>
    </source>
</evidence>
<accession>A0ABS0C6T7</accession>
<dbReference type="RefSeq" id="WP_195031691.1">
    <property type="nucleotide sequence ID" value="NZ_JADLRE010000002.1"/>
</dbReference>
<gene>
    <name evidence="2" type="ORF">IU470_04400</name>
</gene>
<reference evidence="2 3" key="1">
    <citation type="submission" date="2020-10" db="EMBL/GenBank/DDBJ databases">
        <title>Identification of Nocardia species via Next-generation sequencing and recognition of intraspecies genetic diversity.</title>
        <authorList>
            <person name="Li P."/>
            <person name="Li P."/>
            <person name="Lu B."/>
        </authorList>
    </citation>
    <scope>NUCLEOTIDE SEQUENCE [LARGE SCALE GENOMIC DNA]</scope>
    <source>
        <strain evidence="2 3">N-11</strain>
    </source>
</reference>
<evidence type="ECO:0000313" key="2">
    <source>
        <dbReference type="EMBL" id="MBF6224354.1"/>
    </source>
</evidence>